<feature type="signal peptide" evidence="1">
    <location>
        <begin position="1"/>
        <end position="19"/>
    </location>
</feature>
<organism evidence="2 3">
    <name type="scientific">Cognatilysobacter lacus</name>
    <dbReference type="NCBI Taxonomy" id="1643323"/>
    <lineage>
        <taxon>Bacteria</taxon>
        <taxon>Pseudomonadati</taxon>
        <taxon>Pseudomonadota</taxon>
        <taxon>Gammaproteobacteria</taxon>
        <taxon>Lysobacterales</taxon>
        <taxon>Lysobacteraceae</taxon>
        <taxon>Cognatilysobacter</taxon>
    </lineage>
</organism>
<dbReference type="AlphaFoldDB" id="A0A5D8Z3Y2"/>
<name>A0A5D8Z3Y2_9GAMM</name>
<keyword evidence="1" id="KW-0732">Signal</keyword>
<sequence length="60" mass="6285">MTPFRYLAPLLCAATTLLAGCASVPGVRPMEEFSVQRVTAHRDGDDLLTAGLGLTGLRGP</sequence>
<evidence type="ECO:0000256" key="1">
    <source>
        <dbReference type="SAM" id="SignalP"/>
    </source>
</evidence>
<dbReference type="Proteomes" id="UP000323164">
    <property type="component" value="Unassembled WGS sequence"/>
</dbReference>
<evidence type="ECO:0000313" key="3">
    <source>
        <dbReference type="Proteomes" id="UP000323164"/>
    </source>
</evidence>
<comment type="caution">
    <text evidence="2">The sequence shown here is derived from an EMBL/GenBank/DDBJ whole genome shotgun (WGS) entry which is preliminary data.</text>
</comment>
<dbReference type="EMBL" id="VTRV01000084">
    <property type="protein sequence ID" value="TZF89340.1"/>
    <property type="molecule type" value="Genomic_DNA"/>
</dbReference>
<gene>
    <name evidence="2" type="ORF">FW784_08755</name>
</gene>
<keyword evidence="3" id="KW-1185">Reference proteome</keyword>
<protein>
    <submittedName>
        <fullName evidence="2">Uncharacterized protein</fullName>
    </submittedName>
</protein>
<dbReference type="PROSITE" id="PS51257">
    <property type="entry name" value="PROKAR_LIPOPROTEIN"/>
    <property type="match status" value="1"/>
</dbReference>
<accession>A0A5D8Z3Y2</accession>
<reference evidence="2 3" key="1">
    <citation type="submission" date="2019-08" db="EMBL/GenBank/DDBJ databases">
        <title>Draft genome sequence of Lysobacter sp. UKS-15.</title>
        <authorList>
            <person name="Im W.-T."/>
        </authorList>
    </citation>
    <scope>NUCLEOTIDE SEQUENCE [LARGE SCALE GENOMIC DNA]</scope>
    <source>
        <strain evidence="2 3">UKS-15</strain>
    </source>
</reference>
<proteinExistence type="predicted"/>
<evidence type="ECO:0000313" key="2">
    <source>
        <dbReference type="EMBL" id="TZF89340.1"/>
    </source>
</evidence>
<dbReference type="RefSeq" id="WP_149352969.1">
    <property type="nucleotide sequence ID" value="NZ_VTRV01000084.1"/>
</dbReference>
<feature type="chain" id="PRO_5022775352" evidence="1">
    <location>
        <begin position="20"/>
        <end position="60"/>
    </location>
</feature>
<feature type="non-terminal residue" evidence="2">
    <location>
        <position position="60"/>
    </location>
</feature>